<dbReference type="AlphaFoldDB" id="A0A167W0R3"/>
<evidence type="ECO:0000313" key="2">
    <source>
        <dbReference type="Proteomes" id="UP000076532"/>
    </source>
</evidence>
<keyword evidence="2" id="KW-1185">Reference proteome</keyword>
<protein>
    <recommendedName>
        <fullName evidence="3">Prolyl 4-hydroxylase alpha subunit Fe(2+) 2OG dioxygenase domain-containing protein</fullName>
    </recommendedName>
</protein>
<dbReference type="OrthoDB" id="3202607at2759"/>
<sequence>MNAHLSDHNQLIMDELFESEEMRRLAAFTNSCFKTWAPRLYDYYERMMDDLCARHPHLKCNFPKSVFACSTVNFGPATASFPHTDHDNLSWGWCAITALGDFDHTRGGHLILWDLKLVIEFPAGATVLIPSAIFRHSNTTLVEGDRRYSFTQYTSGGLFRWVEAGYRPETVYWASMTEAERTEALKEEEGRWAKGMGMYSTIDELTALYTA</sequence>
<dbReference type="Proteomes" id="UP000076532">
    <property type="component" value="Unassembled WGS sequence"/>
</dbReference>
<dbReference type="EMBL" id="KV417831">
    <property type="protein sequence ID" value="KZP05570.1"/>
    <property type="molecule type" value="Genomic_DNA"/>
</dbReference>
<evidence type="ECO:0000313" key="1">
    <source>
        <dbReference type="EMBL" id="KZP05570.1"/>
    </source>
</evidence>
<reference evidence="1 2" key="1">
    <citation type="journal article" date="2016" name="Mol. Biol. Evol.">
        <title>Comparative Genomics of Early-Diverging Mushroom-Forming Fungi Provides Insights into the Origins of Lignocellulose Decay Capabilities.</title>
        <authorList>
            <person name="Nagy L.G."/>
            <person name="Riley R."/>
            <person name="Tritt A."/>
            <person name="Adam C."/>
            <person name="Daum C."/>
            <person name="Floudas D."/>
            <person name="Sun H."/>
            <person name="Yadav J.S."/>
            <person name="Pangilinan J."/>
            <person name="Larsson K.H."/>
            <person name="Matsuura K."/>
            <person name="Barry K."/>
            <person name="Labutti K."/>
            <person name="Kuo R."/>
            <person name="Ohm R.A."/>
            <person name="Bhattacharya S.S."/>
            <person name="Shirouzu T."/>
            <person name="Yoshinaga Y."/>
            <person name="Martin F.M."/>
            <person name="Grigoriev I.V."/>
            <person name="Hibbett D.S."/>
        </authorList>
    </citation>
    <scope>NUCLEOTIDE SEQUENCE [LARGE SCALE GENOMIC DNA]</scope>
    <source>
        <strain evidence="1 2">CBS 109695</strain>
    </source>
</reference>
<dbReference type="Gene3D" id="3.60.130.30">
    <property type="match status" value="1"/>
</dbReference>
<gene>
    <name evidence="1" type="ORF">FIBSPDRAFT_765673</name>
</gene>
<proteinExistence type="predicted"/>
<evidence type="ECO:0008006" key="3">
    <source>
        <dbReference type="Google" id="ProtNLM"/>
    </source>
</evidence>
<organism evidence="1 2">
    <name type="scientific">Athelia psychrophila</name>
    <dbReference type="NCBI Taxonomy" id="1759441"/>
    <lineage>
        <taxon>Eukaryota</taxon>
        <taxon>Fungi</taxon>
        <taxon>Dikarya</taxon>
        <taxon>Basidiomycota</taxon>
        <taxon>Agaricomycotina</taxon>
        <taxon>Agaricomycetes</taxon>
        <taxon>Agaricomycetidae</taxon>
        <taxon>Atheliales</taxon>
        <taxon>Atheliaceae</taxon>
        <taxon>Athelia</taxon>
    </lineage>
</organism>
<name>A0A167W0R3_9AGAM</name>
<accession>A0A167W0R3</accession>